<evidence type="ECO:0000256" key="5">
    <source>
        <dbReference type="ARBA" id="ARBA00023136"/>
    </source>
</evidence>
<feature type="signal peptide" evidence="7">
    <location>
        <begin position="1"/>
        <end position="28"/>
    </location>
</feature>
<proteinExistence type="predicted"/>
<evidence type="ECO:0008006" key="10">
    <source>
        <dbReference type="Google" id="ProtNLM"/>
    </source>
</evidence>
<dbReference type="Proteomes" id="UP000825729">
    <property type="component" value="Unassembled WGS sequence"/>
</dbReference>
<name>A0AAV7EC21_ARIFI</name>
<feature type="chain" id="PRO_5043854603" description="Autophagy-related protein 27" evidence="7">
    <location>
        <begin position="29"/>
        <end position="279"/>
    </location>
</feature>
<accession>A0AAV7EC21</accession>
<organism evidence="8 9">
    <name type="scientific">Aristolochia fimbriata</name>
    <name type="common">White veined hardy Dutchman's pipe vine</name>
    <dbReference type="NCBI Taxonomy" id="158543"/>
    <lineage>
        <taxon>Eukaryota</taxon>
        <taxon>Viridiplantae</taxon>
        <taxon>Streptophyta</taxon>
        <taxon>Embryophyta</taxon>
        <taxon>Tracheophyta</taxon>
        <taxon>Spermatophyta</taxon>
        <taxon>Magnoliopsida</taxon>
        <taxon>Magnoliidae</taxon>
        <taxon>Piperales</taxon>
        <taxon>Aristolochiaceae</taxon>
        <taxon>Aristolochia</taxon>
    </lineage>
</organism>
<evidence type="ECO:0000256" key="3">
    <source>
        <dbReference type="ARBA" id="ARBA00022729"/>
    </source>
</evidence>
<dbReference type="PANTHER" id="PTHR15071:SF0">
    <property type="entry name" value="MANNOSE 6-PHOSPHATE RECEPTOR-LIKE PROTEIN 1"/>
    <property type="match status" value="1"/>
</dbReference>
<evidence type="ECO:0000256" key="6">
    <source>
        <dbReference type="SAM" id="Phobius"/>
    </source>
</evidence>
<evidence type="ECO:0000256" key="4">
    <source>
        <dbReference type="ARBA" id="ARBA00022989"/>
    </source>
</evidence>
<gene>
    <name evidence="8" type="ORF">H6P81_016417</name>
</gene>
<dbReference type="InterPro" id="IPR018939">
    <property type="entry name" value="Autophagy-rel_prot_27"/>
</dbReference>
<evidence type="ECO:0000313" key="9">
    <source>
        <dbReference type="Proteomes" id="UP000825729"/>
    </source>
</evidence>
<keyword evidence="5 6" id="KW-0472">Membrane</keyword>
<dbReference type="Pfam" id="PF09451">
    <property type="entry name" value="ATG27"/>
    <property type="match status" value="1"/>
</dbReference>
<reference evidence="8 9" key="1">
    <citation type="submission" date="2021-07" db="EMBL/GenBank/DDBJ databases">
        <title>The Aristolochia fimbriata genome: insights into angiosperm evolution, floral development and chemical biosynthesis.</title>
        <authorList>
            <person name="Jiao Y."/>
        </authorList>
    </citation>
    <scope>NUCLEOTIDE SEQUENCE [LARGE SCALE GENOMIC DNA]</scope>
    <source>
        <strain evidence="8">IBCAS-2021</strain>
        <tissue evidence="8">Leaf</tissue>
    </source>
</reference>
<dbReference type="AlphaFoldDB" id="A0AAV7EC21"/>
<dbReference type="PANTHER" id="PTHR15071">
    <property type="entry name" value="MANNOSE-6-PHOSPHATE RECEPTOR FAMILY MEMBER"/>
    <property type="match status" value="1"/>
</dbReference>
<evidence type="ECO:0000256" key="1">
    <source>
        <dbReference type="ARBA" id="ARBA00004167"/>
    </source>
</evidence>
<dbReference type="EMBL" id="JAINDJ010000006">
    <property type="protein sequence ID" value="KAG9445077.1"/>
    <property type="molecule type" value="Genomic_DNA"/>
</dbReference>
<sequence length="279" mass="31006">MMISEIICRWVLIYSLLLGLKSLASVSAICDLSVLHGNNLYNFSLTRPTAKHPHGILNEDGFYKIAVNETVLWFQLCDQMIFNHDQPRCFGCQGCGGETHCGMKCGALVSNNVGGYDVCETIGQASTANVTVLDVMNPDKGINVRMSAIGPENNCSLTVTILCDPNGVQGPYSLDRLWTCHYAAKMSHPSGCATIISHHGRGWGWFGTLIIIILCIFGVYLLAGTIYRFFFLSIRGIEVIPNLDFWLSIPQRLQGLFESLLRKARRYTQGSRSYHPVNY</sequence>
<keyword evidence="2 6" id="KW-0812">Transmembrane</keyword>
<comment type="caution">
    <text evidence="8">The sequence shown here is derived from an EMBL/GenBank/DDBJ whole genome shotgun (WGS) entry which is preliminary data.</text>
</comment>
<comment type="subcellular location">
    <subcellularLocation>
        <location evidence="1">Membrane</location>
        <topology evidence="1">Single-pass membrane protein</topology>
    </subcellularLocation>
</comment>
<dbReference type="GO" id="GO:0000139">
    <property type="term" value="C:Golgi membrane"/>
    <property type="evidence" value="ECO:0007669"/>
    <property type="project" value="UniProtKB-SubCell"/>
</dbReference>
<keyword evidence="9" id="KW-1185">Reference proteome</keyword>
<keyword evidence="3 7" id="KW-0732">Signal</keyword>
<evidence type="ECO:0000313" key="8">
    <source>
        <dbReference type="EMBL" id="KAG9445077.1"/>
    </source>
</evidence>
<evidence type="ECO:0000256" key="7">
    <source>
        <dbReference type="SAM" id="SignalP"/>
    </source>
</evidence>
<evidence type="ECO:0000256" key="2">
    <source>
        <dbReference type="ARBA" id="ARBA00022692"/>
    </source>
</evidence>
<keyword evidence="4 6" id="KW-1133">Transmembrane helix</keyword>
<protein>
    <recommendedName>
        <fullName evidence="10">Autophagy-related protein 27</fullName>
    </recommendedName>
</protein>
<feature type="transmembrane region" description="Helical" evidence="6">
    <location>
        <begin position="202"/>
        <end position="223"/>
    </location>
</feature>